<keyword evidence="1" id="KW-0378">Hydrolase</keyword>
<reference evidence="3 4" key="1">
    <citation type="submission" date="2023-10" db="EMBL/GenBank/DDBJ databases">
        <title>Microbacterium xanthum sp. nov., isolated from seaweed.</title>
        <authorList>
            <person name="Lee S.D."/>
        </authorList>
    </citation>
    <scope>NUCLEOTIDE SEQUENCE [LARGE SCALE GENOMIC DNA]</scope>
    <source>
        <strain evidence="3 4">KCTC 19124</strain>
    </source>
</reference>
<dbReference type="InterPro" id="IPR032466">
    <property type="entry name" value="Metal_Hydrolase"/>
</dbReference>
<organism evidence="3 4">
    <name type="scientific">Microbacterium aquimaris</name>
    <dbReference type="NCBI Taxonomy" id="459816"/>
    <lineage>
        <taxon>Bacteria</taxon>
        <taxon>Bacillati</taxon>
        <taxon>Actinomycetota</taxon>
        <taxon>Actinomycetes</taxon>
        <taxon>Micrococcales</taxon>
        <taxon>Microbacteriaceae</taxon>
        <taxon>Microbacterium</taxon>
    </lineage>
</organism>
<evidence type="ECO:0000313" key="3">
    <source>
        <dbReference type="EMBL" id="MDZ8160923.1"/>
    </source>
</evidence>
<dbReference type="RefSeq" id="WP_322597510.1">
    <property type="nucleotide sequence ID" value="NZ_BAAAPT010000001.1"/>
</dbReference>
<dbReference type="PANTHER" id="PTHR43794:SF11">
    <property type="entry name" value="AMIDOHYDROLASE-RELATED DOMAIN-CONTAINING PROTEIN"/>
    <property type="match status" value="1"/>
</dbReference>
<evidence type="ECO:0000256" key="1">
    <source>
        <dbReference type="ARBA" id="ARBA00022801"/>
    </source>
</evidence>
<comment type="caution">
    <text evidence="3">The sequence shown here is derived from an EMBL/GenBank/DDBJ whole genome shotgun (WGS) entry which is preliminary data.</text>
</comment>
<dbReference type="Proteomes" id="UP001291912">
    <property type="component" value="Unassembled WGS sequence"/>
</dbReference>
<name>A0ABU5N4C9_9MICO</name>
<evidence type="ECO:0000313" key="4">
    <source>
        <dbReference type="Proteomes" id="UP001291912"/>
    </source>
</evidence>
<protein>
    <submittedName>
        <fullName evidence="3">Amidohydrolase family protein</fullName>
    </submittedName>
</protein>
<dbReference type="Gene3D" id="2.30.40.10">
    <property type="entry name" value="Urease, subunit C, domain 1"/>
    <property type="match status" value="1"/>
</dbReference>
<evidence type="ECO:0000259" key="2">
    <source>
        <dbReference type="Pfam" id="PF01979"/>
    </source>
</evidence>
<proteinExistence type="predicted"/>
<dbReference type="EMBL" id="JAWJYN010000001">
    <property type="protein sequence ID" value="MDZ8160923.1"/>
    <property type="molecule type" value="Genomic_DNA"/>
</dbReference>
<keyword evidence="4" id="KW-1185">Reference proteome</keyword>
<feature type="domain" description="Amidohydrolase-related" evidence="2">
    <location>
        <begin position="58"/>
        <end position="416"/>
    </location>
</feature>
<dbReference type="InterPro" id="IPR006680">
    <property type="entry name" value="Amidohydro-rel"/>
</dbReference>
<gene>
    <name evidence="3" type="ORF">R2Q92_03685</name>
</gene>
<sequence>MREDVVIRAAWVLTAAAPGAVRDGAVRIREGAVVDVGPAADVIARAPEVPVVGDGTGIVAPGWVNTHTHLSEALATGMGSELTLFEWGQHIVGPVGDVITAEDAAEGTALRAVELLLSGVTCVNDMFVHANRGSFASLGVVEGLERAGLRGVVSFGAEDLADPDAGPWGEVEEILDEHHALHAAAAATELVTFRYGIGTLLGQSDALLAAGVDACERGGWSVHTHLAETREELVTAAGRWGRRTIPHAEHLGVLGRPVIAGHAVWVTAPDIDLLARREVAVAHNPVANMILGSGVCPVSALRREGIAVGIGTDGAASNDSQDMLQAVKSAALLQKVHALDPSVIDARTVFEMATIDGARALGLSHLVGSIEPGKRADVVLYQDTVDVSVLHDPYGQLVYGASPRSVAAVWVDGRRVVDDHRCVSVDEVAQIARSRPLARHIARDSRLAREGRSVL</sequence>
<dbReference type="PANTHER" id="PTHR43794">
    <property type="entry name" value="AMINOHYDROLASE SSNA-RELATED"/>
    <property type="match status" value="1"/>
</dbReference>
<dbReference type="SUPFAM" id="SSF51556">
    <property type="entry name" value="Metallo-dependent hydrolases"/>
    <property type="match status" value="1"/>
</dbReference>
<dbReference type="Gene3D" id="3.20.20.140">
    <property type="entry name" value="Metal-dependent hydrolases"/>
    <property type="match status" value="1"/>
</dbReference>
<dbReference type="InterPro" id="IPR050287">
    <property type="entry name" value="MTA/SAH_deaminase"/>
</dbReference>
<dbReference type="Pfam" id="PF01979">
    <property type="entry name" value="Amidohydro_1"/>
    <property type="match status" value="1"/>
</dbReference>
<dbReference type="SUPFAM" id="SSF51338">
    <property type="entry name" value="Composite domain of metallo-dependent hydrolases"/>
    <property type="match status" value="1"/>
</dbReference>
<dbReference type="InterPro" id="IPR011059">
    <property type="entry name" value="Metal-dep_hydrolase_composite"/>
</dbReference>
<accession>A0ABU5N4C9</accession>